<dbReference type="GO" id="GO:0042254">
    <property type="term" value="P:ribosome biogenesis"/>
    <property type="evidence" value="ECO:0007669"/>
    <property type="project" value="UniProtKB-KW"/>
</dbReference>
<reference evidence="13 14" key="1">
    <citation type="submission" date="2016-01" db="EMBL/GenBank/DDBJ databases">
        <title>Annotation of Pseudomonas oryzihabitans USDA-ARS-USMARC-56511.</title>
        <authorList>
            <person name="Harhay G.P."/>
            <person name="Harhay D.M."/>
            <person name="Smith T.P.L."/>
            <person name="Bono J.L."/>
            <person name="Heaton M.P."/>
            <person name="Clawson M.L."/>
            <person name="Chitko-Mckown C.G."/>
            <person name="Capik S.F."/>
            <person name="DeDonder K.D."/>
            <person name="Apley M.D."/>
            <person name="Lubbers B.V."/>
            <person name="White B.J."/>
            <person name="Larson R.L."/>
        </authorList>
    </citation>
    <scope>NUCLEOTIDE SEQUENCE [LARGE SCALE GENOMIC DNA]</scope>
    <source>
        <strain evidence="13 14">USDA-ARS-USMARC-56511</strain>
    </source>
</reference>
<dbReference type="NCBIfam" id="TIGR03594">
    <property type="entry name" value="GTPase_EngA"/>
    <property type="match status" value="1"/>
</dbReference>
<dbReference type="InterPro" id="IPR006073">
    <property type="entry name" value="GTP-bd"/>
</dbReference>
<organism evidence="13 14">
    <name type="scientific">Pseudomonas oryzihabitans</name>
    <dbReference type="NCBI Taxonomy" id="47885"/>
    <lineage>
        <taxon>Bacteria</taxon>
        <taxon>Pseudomonadati</taxon>
        <taxon>Pseudomonadota</taxon>
        <taxon>Gammaproteobacteria</taxon>
        <taxon>Pseudomonadales</taxon>
        <taxon>Pseudomonadaceae</taxon>
        <taxon>Pseudomonas</taxon>
    </lineage>
</organism>
<evidence type="ECO:0000313" key="13">
    <source>
        <dbReference type="EMBL" id="ALZ85696.1"/>
    </source>
</evidence>
<dbReference type="Proteomes" id="UP000064137">
    <property type="component" value="Chromosome"/>
</dbReference>
<feature type="binding site" evidence="8">
    <location>
        <begin position="118"/>
        <end position="121"/>
    </location>
    <ligand>
        <name>GTP</name>
        <dbReference type="ChEBI" id="CHEBI:37565"/>
        <label>1</label>
    </ligand>
</feature>
<keyword evidence="4 10" id="KW-0677">Repeat</keyword>
<comment type="subunit">
    <text evidence="8">Associates with the 50S ribosomal subunit.</text>
</comment>
<evidence type="ECO:0000256" key="2">
    <source>
        <dbReference type="ARBA" id="ARBA00020953"/>
    </source>
</evidence>
<dbReference type="GO" id="GO:0005525">
    <property type="term" value="F:GTP binding"/>
    <property type="evidence" value="ECO:0007669"/>
    <property type="project" value="UniProtKB-UniRule"/>
</dbReference>
<feature type="domain" description="EngA-type G" evidence="12">
    <location>
        <begin position="3"/>
        <end position="166"/>
    </location>
</feature>
<name>A0A0U4VR30_9PSED</name>
<dbReference type="CDD" id="cd01894">
    <property type="entry name" value="EngA1"/>
    <property type="match status" value="1"/>
</dbReference>
<dbReference type="OrthoDB" id="9805918at2"/>
<dbReference type="InterPro" id="IPR032859">
    <property type="entry name" value="KH_dom-like"/>
</dbReference>
<dbReference type="PANTHER" id="PTHR43834">
    <property type="entry name" value="GTPASE DER"/>
    <property type="match status" value="1"/>
</dbReference>
<evidence type="ECO:0000256" key="11">
    <source>
        <dbReference type="SAM" id="MobiDB-lite"/>
    </source>
</evidence>
<dbReference type="InterPro" id="IPR005225">
    <property type="entry name" value="Small_GTP-bd"/>
</dbReference>
<dbReference type="InterPro" id="IPR015946">
    <property type="entry name" value="KH_dom-like_a/b"/>
</dbReference>
<keyword evidence="6 8" id="KW-0342">GTP-binding</keyword>
<dbReference type="InterPro" id="IPR027417">
    <property type="entry name" value="P-loop_NTPase"/>
</dbReference>
<gene>
    <name evidence="8" type="primary">der</name>
    <name evidence="13" type="ORF">APT59_16355</name>
</gene>
<dbReference type="Gene3D" id="3.30.300.20">
    <property type="match status" value="1"/>
</dbReference>
<dbReference type="InterPro" id="IPR016484">
    <property type="entry name" value="GTPase_Der"/>
</dbReference>
<dbReference type="PROSITE" id="PS51712">
    <property type="entry name" value="G_ENGA"/>
    <property type="match status" value="2"/>
</dbReference>
<evidence type="ECO:0000256" key="5">
    <source>
        <dbReference type="ARBA" id="ARBA00022741"/>
    </source>
</evidence>
<feature type="region of interest" description="Disordered" evidence="11">
    <location>
        <begin position="455"/>
        <end position="495"/>
    </location>
</feature>
<keyword evidence="3 8" id="KW-0690">Ribosome biogenesis</keyword>
<dbReference type="NCBIfam" id="TIGR00231">
    <property type="entry name" value="small_GTP"/>
    <property type="match status" value="2"/>
</dbReference>
<feature type="binding site" evidence="8">
    <location>
        <begin position="318"/>
        <end position="321"/>
    </location>
    <ligand>
        <name>GTP</name>
        <dbReference type="ChEBI" id="CHEBI:37565"/>
        <label>2</label>
    </ligand>
</feature>
<protein>
    <recommendedName>
        <fullName evidence="2 8">GTPase Der</fullName>
    </recommendedName>
    <alternativeName>
        <fullName evidence="7 8">GTP-binding protein EngA</fullName>
    </alternativeName>
</protein>
<evidence type="ECO:0000256" key="3">
    <source>
        <dbReference type="ARBA" id="ARBA00022517"/>
    </source>
</evidence>
<dbReference type="Pfam" id="PF14714">
    <property type="entry name" value="KH_dom-like"/>
    <property type="match status" value="1"/>
</dbReference>
<proteinExistence type="inferred from homology"/>
<feature type="binding site" evidence="8">
    <location>
        <begin position="9"/>
        <end position="16"/>
    </location>
    <ligand>
        <name>GTP</name>
        <dbReference type="ChEBI" id="CHEBI:37565"/>
        <label>1</label>
    </ligand>
</feature>
<evidence type="ECO:0000256" key="7">
    <source>
        <dbReference type="ARBA" id="ARBA00032345"/>
    </source>
</evidence>
<evidence type="ECO:0000256" key="6">
    <source>
        <dbReference type="ARBA" id="ARBA00023134"/>
    </source>
</evidence>
<dbReference type="EMBL" id="CP013987">
    <property type="protein sequence ID" value="ALZ85696.1"/>
    <property type="molecule type" value="Genomic_DNA"/>
</dbReference>
<dbReference type="PIRSF" id="PIRSF006485">
    <property type="entry name" value="GTP-binding_EngA"/>
    <property type="match status" value="1"/>
</dbReference>
<dbReference type="PRINTS" id="PR00326">
    <property type="entry name" value="GTP1OBG"/>
</dbReference>
<feature type="binding site" evidence="8">
    <location>
        <begin position="206"/>
        <end position="213"/>
    </location>
    <ligand>
        <name>GTP</name>
        <dbReference type="ChEBI" id="CHEBI:37565"/>
        <label>2</label>
    </ligand>
</feature>
<sequence>MVPVIALVGRPNVGKSTLFNRLTKTRDAIVADFAGLTRDRKYGEAKWQGRTYIVVDTGGISGDEEGIDLKMAEQSLQAIEESDAVLFLVDSREGMTVADQMIAEHLRKRNKRTFLVANKVDTVDPDIARAEFSPLAIGDAYPIAAAHGRGVNNLLEAALGVFPKDEVEVEELSEEQVRAAAEEGGDVFRRVQGIDETTGIKIAVIGRPNVGKSTLVNRMLGEERVIVYDQAGTTRDSIYIPFERNEERYTLIDTAGVRRRGKVFEAVEKFSVVKTLQAIQDANVVIFVMDAREGVVEHDLNLLGFVLETGRALVIALNKWDGMESGERDYVKTELERRLLFVDFADIHFISALHGTGVGHLYKSVQQSFASATTRWPTSRLTQILEDAVQEHQPPMVSGRRIKLRYAHLGGANPPLIVIHGNQTDAVPKSYTRYLEKTYRRVLKLVGTPIRIEYRGGENPFEGKKNTLTERQVNKKRRLMSHHKKAEKKRKDKRR</sequence>
<evidence type="ECO:0000256" key="4">
    <source>
        <dbReference type="ARBA" id="ARBA00022737"/>
    </source>
</evidence>
<evidence type="ECO:0000256" key="9">
    <source>
        <dbReference type="PROSITE-ProRule" id="PRU01049"/>
    </source>
</evidence>
<feature type="binding site" evidence="8">
    <location>
        <begin position="253"/>
        <end position="257"/>
    </location>
    <ligand>
        <name>GTP</name>
        <dbReference type="ChEBI" id="CHEBI:37565"/>
        <label>2</label>
    </ligand>
</feature>
<dbReference type="HAMAP" id="MF_00195">
    <property type="entry name" value="GTPase_Der"/>
    <property type="match status" value="1"/>
</dbReference>
<keyword evidence="5 8" id="KW-0547">Nucleotide-binding</keyword>
<comment type="function">
    <text evidence="8 10">GTPase that plays an essential role in the late steps of ribosome biogenesis.</text>
</comment>
<feature type="domain" description="EngA-type G" evidence="12">
    <location>
        <begin position="200"/>
        <end position="373"/>
    </location>
</feature>
<dbReference type="InterPro" id="IPR031166">
    <property type="entry name" value="G_ENGA"/>
</dbReference>
<dbReference type="FunFam" id="3.30.300.20:FF:000004">
    <property type="entry name" value="GTPase Der"/>
    <property type="match status" value="1"/>
</dbReference>
<dbReference type="AlphaFoldDB" id="A0A0U4VR30"/>
<evidence type="ECO:0000256" key="1">
    <source>
        <dbReference type="ARBA" id="ARBA00008279"/>
    </source>
</evidence>
<comment type="similarity">
    <text evidence="1 8 9 10">Belongs to the TRAFAC class TrmE-Era-EngA-EngB-Septin-like GTPase superfamily. EngA (Der) GTPase family.</text>
</comment>
<dbReference type="FunFam" id="3.40.50.300:FF:000057">
    <property type="entry name" value="GTPase Der"/>
    <property type="match status" value="1"/>
</dbReference>
<dbReference type="Pfam" id="PF01926">
    <property type="entry name" value="MMR_HSR1"/>
    <property type="match status" value="2"/>
</dbReference>
<evidence type="ECO:0000256" key="8">
    <source>
        <dbReference type="HAMAP-Rule" id="MF_00195"/>
    </source>
</evidence>
<dbReference type="SUPFAM" id="SSF52540">
    <property type="entry name" value="P-loop containing nucleoside triphosphate hydrolases"/>
    <property type="match status" value="2"/>
</dbReference>
<feature type="compositionally biased region" description="Basic and acidic residues" evidence="11">
    <location>
        <begin position="455"/>
        <end position="468"/>
    </location>
</feature>
<dbReference type="GO" id="GO:0043022">
    <property type="term" value="F:ribosome binding"/>
    <property type="evidence" value="ECO:0007669"/>
    <property type="project" value="TreeGrafter"/>
</dbReference>
<feature type="compositionally biased region" description="Basic residues" evidence="11">
    <location>
        <begin position="474"/>
        <end position="495"/>
    </location>
</feature>
<dbReference type="FunFam" id="3.40.50.300:FF:000040">
    <property type="entry name" value="GTPase Der"/>
    <property type="match status" value="1"/>
</dbReference>
<feature type="binding site" evidence="8">
    <location>
        <begin position="56"/>
        <end position="60"/>
    </location>
    <ligand>
        <name>GTP</name>
        <dbReference type="ChEBI" id="CHEBI:37565"/>
        <label>1</label>
    </ligand>
</feature>
<accession>A0A0U4VR30</accession>
<evidence type="ECO:0000313" key="14">
    <source>
        <dbReference type="Proteomes" id="UP000064137"/>
    </source>
</evidence>
<dbReference type="CDD" id="cd01895">
    <property type="entry name" value="EngA2"/>
    <property type="match status" value="1"/>
</dbReference>
<evidence type="ECO:0000259" key="12">
    <source>
        <dbReference type="PROSITE" id="PS51712"/>
    </source>
</evidence>
<evidence type="ECO:0000256" key="10">
    <source>
        <dbReference type="RuleBase" id="RU004481"/>
    </source>
</evidence>
<dbReference type="PANTHER" id="PTHR43834:SF6">
    <property type="entry name" value="GTPASE DER"/>
    <property type="match status" value="1"/>
</dbReference>
<dbReference type="KEGG" id="por:APT59_16355"/>
<dbReference type="Gene3D" id="3.40.50.300">
    <property type="entry name" value="P-loop containing nucleotide triphosphate hydrolases"/>
    <property type="match status" value="2"/>
</dbReference>
<dbReference type="RefSeq" id="WP_059315825.1">
    <property type="nucleotide sequence ID" value="NZ_CP013987.1"/>
</dbReference>